<dbReference type="EMBL" id="UIHC01000066">
    <property type="protein sequence ID" value="SUZ33705.1"/>
    <property type="molecule type" value="Genomic_DNA"/>
</dbReference>
<reference evidence="3" key="1">
    <citation type="submission" date="2018-08" db="EMBL/GenBank/DDBJ databases">
        <authorList>
            <person name="Rodrigo-Torres L."/>
            <person name="Arahal R. D."/>
            <person name="Lucena T."/>
        </authorList>
    </citation>
    <scope>NUCLEOTIDE SEQUENCE [LARGE SCALE GENOMIC DNA]</scope>
    <source>
        <strain evidence="3">CECT 7235</strain>
    </source>
</reference>
<organism evidence="2 3">
    <name type="scientific">Roseinatronobacter ekhonensis</name>
    <dbReference type="NCBI Taxonomy" id="254356"/>
    <lineage>
        <taxon>Bacteria</taxon>
        <taxon>Pseudomonadati</taxon>
        <taxon>Pseudomonadota</taxon>
        <taxon>Alphaproteobacteria</taxon>
        <taxon>Rhodobacterales</taxon>
        <taxon>Paracoccaceae</taxon>
        <taxon>Roseinatronobacter</taxon>
    </lineage>
</organism>
<name>A0A3B0MCU2_9RHOB</name>
<keyword evidence="3" id="KW-1185">Reference proteome</keyword>
<accession>A0A3B0MCU2</accession>
<sequence length="175" mass="19389">MIEIRCCAILHFPHVLLGFQLWHLCELLTKSLHEDESRRSLRDGAKSGVSDFAAICCESENLAGTAATDIMLGKKPKFGLANCWMIGPTYRRVDWDRYGDTIRVVAEECDLHVYEATVPVDHCQDESPSFRGPTVGGPSRRPARLGPSQARASDTIRKAWEVSLKTAFAGILSTL</sequence>
<protein>
    <submittedName>
        <fullName evidence="2">Uncharacterized protein</fullName>
    </submittedName>
</protein>
<dbReference type="Proteomes" id="UP000272908">
    <property type="component" value="Unassembled WGS sequence"/>
</dbReference>
<gene>
    <name evidence="2" type="ORF">ROE7235_03478</name>
</gene>
<proteinExistence type="predicted"/>
<evidence type="ECO:0000256" key="1">
    <source>
        <dbReference type="SAM" id="MobiDB-lite"/>
    </source>
</evidence>
<feature type="region of interest" description="Disordered" evidence="1">
    <location>
        <begin position="124"/>
        <end position="150"/>
    </location>
</feature>
<dbReference type="AlphaFoldDB" id="A0A3B0MCU2"/>
<evidence type="ECO:0000313" key="3">
    <source>
        <dbReference type="Proteomes" id="UP000272908"/>
    </source>
</evidence>
<evidence type="ECO:0000313" key="2">
    <source>
        <dbReference type="EMBL" id="SUZ33705.1"/>
    </source>
</evidence>